<dbReference type="FunFam" id="3.30.1430.10:FF:000001">
    <property type="entry name" value="60S ribosomal protein L3"/>
    <property type="match status" value="1"/>
</dbReference>
<dbReference type="OMA" id="QRTEYNK"/>
<gene>
    <name evidence="6" type="ORF">FDP41_002625</name>
</gene>
<dbReference type="FunFam" id="2.40.30.10:FF:000079">
    <property type="entry name" value="60S ribosomal protein L3"/>
    <property type="match status" value="1"/>
</dbReference>
<dbReference type="InterPro" id="IPR009000">
    <property type="entry name" value="Transl_B-barrel_sf"/>
</dbReference>
<dbReference type="GO" id="GO:0006412">
    <property type="term" value="P:translation"/>
    <property type="evidence" value="ECO:0007669"/>
    <property type="project" value="InterPro"/>
</dbReference>
<dbReference type="PROSITE" id="PS00474">
    <property type="entry name" value="RIBOSOMAL_L3"/>
    <property type="match status" value="1"/>
</dbReference>
<dbReference type="AlphaFoldDB" id="A0A6A5BWS2"/>
<dbReference type="GeneID" id="68109843"/>
<feature type="compositionally biased region" description="Basic and acidic residues" evidence="5">
    <location>
        <begin position="394"/>
        <end position="419"/>
    </location>
</feature>
<dbReference type="Gene3D" id="2.40.30.10">
    <property type="entry name" value="Translation factors"/>
    <property type="match status" value="1"/>
</dbReference>
<keyword evidence="3 4" id="KW-0687">Ribonucleoprotein</keyword>
<dbReference type="Gene3D" id="3.30.1430.10">
    <property type="match status" value="1"/>
</dbReference>
<dbReference type="VEuPathDB" id="AmoebaDB:NF0111630"/>
<evidence type="ECO:0000256" key="4">
    <source>
        <dbReference type="RuleBase" id="RU003905"/>
    </source>
</evidence>
<dbReference type="InterPro" id="IPR019926">
    <property type="entry name" value="Ribosomal_uL3_CS"/>
</dbReference>
<dbReference type="FunFam" id="2.40.30.10:FF:000351">
    <property type="entry name" value="Ribosomal protein L3"/>
    <property type="match status" value="1"/>
</dbReference>
<dbReference type="GO" id="GO:0003723">
    <property type="term" value="F:RNA binding"/>
    <property type="evidence" value="ECO:0007669"/>
    <property type="project" value="TreeGrafter"/>
</dbReference>
<dbReference type="VEuPathDB" id="AmoebaDB:NfTy_057770"/>
<name>A0A6A5BWS2_NAEFO</name>
<dbReference type="InterPro" id="IPR045077">
    <property type="entry name" value="L3_arc_euk"/>
</dbReference>
<evidence type="ECO:0000256" key="1">
    <source>
        <dbReference type="ARBA" id="ARBA00006540"/>
    </source>
</evidence>
<dbReference type="InterPro" id="IPR044892">
    <property type="entry name" value="Ribosomal_L3_dom_3_arc_sf"/>
</dbReference>
<evidence type="ECO:0000256" key="5">
    <source>
        <dbReference type="SAM" id="MobiDB-lite"/>
    </source>
</evidence>
<dbReference type="EMBL" id="VFQX01000030">
    <property type="protein sequence ID" value="KAF0978110.1"/>
    <property type="molecule type" value="Genomic_DNA"/>
</dbReference>
<dbReference type="FunFam" id="4.10.960.10:FF:000002">
    <property type="entry name" value="60S ribosomal protein L3"/>
    <property type="match status" value="1"/>
</dbReference>
<dbReference type="RefSeq" id="XP_044562823.1">
    <property type="nucleotide sequence ID" value="XM_044705840.1"/>
</dbReference>
<dbReference type="PANTHER" id="PTHR11363:SF5">
    <property type="entry name" value="LARGE RIBOSOMAL SUBUNIT PROTEIN UL3"/>
    <property type="match status" value="1"/>
</dbReference>
<evidence type="ECO:0008006" key="8">
    <source>
        <dbReference type="Google" id="ProtNLM"/>
    </source>
</evidence>
<accession>A0A6A5BWS2</accession>
<evidence type="ECO:0000313" key="6">
    <source>
        <dbReference type="EMBL" id="KAF0978110.1"/>
    </source>
</evidence>
<keyword evidence="2 4" id="KW-0689">Ribosomal protein</keyword>
<keyword evidence="7" id="KW-1185">Reference proteome</keyword>
<sequence>MSHRKFEAPRHGSLAFLPRKKARRERGRIKAYPKDDQSKKSHMTAFLGYKAGMTHIVREVNKPGSKLHKKECLDAVTIVEAPPMVVVGVVGYKQTPTGLKSIGTVWAKNIGNEFRRVFYKDWCRSKKRAFTKLTKSYLESAAQEKRTQTLESFKKNADVIRVVAHTQPSKVKSINNKKAHVAEIQINGGNVDEKIKFALANLEKLVSVDSVFAKDEPIDVIAVTKGKGTKGVVSRWGVRRLPRKTHRGLRKVACIGAWHPARVSFSVARAGQKGFFHRVHQNKKIYRIGKSRLTEEGKKSAMTDFDLTEKDINPMGGFVNYGIVENDWVMIKGNVQGPARRVVTLRKTLVPENKWNRSMKEEITLKFIDTTSKIGKGKFQTTAEKNKFLGPRKKQLEQKRLEDEKKLQALKEKRKAETK</sequence>
<dbReference type="Proteomes" id="UP000444721">
    <property type="component" value="Unassembled WGS sequence"/>
</dbReference>
<proteinExistence type="inferred from homology"/>
<evidence type="ECO:0000256" key="3">
    <source>
        <dbReference type="ARBA" id="ARBA00023274"/>
    </source>
</evidence>
<dbReference type="OrthoDB" id="1611972at2759"/>
<dbReference type="GO" id="GO:0022625">
    <property type="term" value="C:cytosolic large ribosomal subunit"/>
    <property type="evidence" value="ECO:0007669"/>
    <property type="project" value="TreeGrafter"/>
</dbReference>
<reference evidence="6 7" key="1">
    <citation type="journal article" date="2019" name="Sci. Rep.">
        <title>Nanopore sequencing improves the draft genome of the human pathogenic amoeba Naegleria fowleri.</title>
        <authorList>
            <person name="Liechti N."/>
            <person name="Schurch N."/>
            <person name="Bruggmann R."/>
            <person name="Wittwer M."/>
        </authorList>
    </citation>
    <scope>NUCLEOTIDE SEQUENCE [LARGE SCALE GENOMIC DNA]</scope>
    <source>
        <strain evidence="6 7">ATCC 30894</strain>
    </source>
</reference>
<dbReference type="PANTHER" id="PTHR11363">
    <property type="entry name" value="60S RIBOSOMAL PROTEIN L3-RELATED"/>
    <property type="match status" value="1"/>
</dbReference>
<feature type="region of interest" description="Disordered" evidence="5">
    <location>
        <begin position="380"/>
        <end position="419"/>
    </location>
</feature>
<comment type="caution">
    <text evidence="6">The sequence shown here is derived from an EMBL/GenBank/DDBJ whole genome shotgun (WGS) entry which is preliminary data.</text>
</comment>
<evidence type="ECO:0000256" key="2">
    <source>
        <dbReference type="ARBA" id="ARBA00022980"/>
    </source>
</evidence>
<dbReference type="InterPro" id="IPR000597">
    <property type="entry name" value="Ribosomal_uL3"/>
</dbReference>
<dbReference type="GO" id="GO:0003735">
    <property type="term" value="F:structural constituent of ribosome"/>
    <property type="evidence" value="ECO:0007669"/>
    <property type="project" value="InterPro"/>
</dbReference>
<dbReference type="Pfam" id="PF00297">
    <property type="entry name" value="Ribosomal_L3"/>
    <property type="match status" value="1"/>
</dbReference>
<organism evidence="6 7">
    <name type="scientific">Naegleria fowleri</name>
    <name type="common">Brain eating amoeba</name>
    <dbReference type="NCBI Taxonomy" id="5763"/>
    <lineage>
        <taxon>Eukaryota</taxon>
        <taxon>Discoba</taxon>
        <taxon>Heterolobosea</taxon>
        <taxon>Tetramitia</taxon>
        <taxon>Eutetramitia</taxon>
        <taxon>Vahlkampfiidae</taxon>
        <taxon>Naegleria</taxon>
    </lineage>
</organism>
<evidence type="ECO:0000313" key="7">
    <source>
        <dbReference type="Proteomes" id="UP000444721"/>
    </source>
</evidence>
<dbReference type="VEuPathDB" id="AmoebaDB:FDP41_002625"/>
<protein>
    <recommendedName>
        <fullName evidence="8">60S ribosomal protein L3</fullName>
    </recommendedName>
</protein>
<comment type="similarity">
    <text evidence="1 4">Belongs to the universal ribosomal protein uL3 family.</text>
</comment>
<dbReference type="Gene3D" id="4.10.960.10">
    <property type="entry name" value="Ribosomal protein L3, domain 3"/>
    <property type="match status" value="1"/>
</dbReference>
<dbReference type="SUPFAM" id="SSF50447">
    <property type="entry name" value="Translation proteins"/>
    <property type="match status" value="1"/>
</dbReference>